<keyword evidence="7 8" id="KW-0472">Membrane</keyword>
<dbReference type="Gene3D" id="1.20.1560.10">
    <property type="entry name" value="ABC transporter type 1, transmembrane domain"/>
    <property type="match status" value="1"/>
</dbReference>
<evidence type="ECO:0000256" key="3">
    <source>
        <dbReference type="ARBA" id="ARBA00022692"/>
    </source>
</evidence>
<name>A0ABW5CG63_9HYPH</name>
<accession>A0ABW5CG63</accession>
<evidence type="ECO:0000313" key="11">
    <source>
        <dbReference type="EMBL" id="MFD2236249.1"/>
    </source>
</evidence>
<dbReference type="SUPFAM" id="SSF52540">
    <property type="entry name" value="P-loop containing nucleoside triphosphate hydrolases"/>
    <property type="match status" value="1"/>
</dbReference>
<evidence type="ECO:0000256" key="1">
    <source>
        <dbReference type="ARBA" id="ARBA00004651"/>
    </source>
</evidence>
<evidence type="ECO:0000256" key="8">
    <source>
        <dbReference type="SAM" id="Phobius"/>
    </source>
</evidence>
<feature type="transmembrane region" description="Helical" evidence="8">
    <location>
        <begin position="150"/>
        <end position="173"/>
    </location>
</feature>
<dbReference type="InterPro" id="IPR027417">
    <property type="entry name" value="P-loop_NTPase"/>
</dbReference>
<proteinExistence type="inferred from homology"/>
<dbReference type="InterPro" id="IPR003439">
    <property type="entry name" value="ABC_transporter-like_ATP-bd"/>
</dbReference>
<dbReference type="GO" id="GO:0005524">
    <property type="term" value="F:ATP binding"/>
    <property type="evidence" value="ECO:0007669"/>
    <property type="project" value="UniProtKB-KW"/>
</dbReference>
<evidence type="ECO:0000256" key="2">
    <source>
        <dbReference type="ARBA" id="ARBA00005417"/>
    </source>
</evidence>
<dbReference type="SUPFAM" id="SSF90123">
    <property type="entry name" value="ABC transporter transmembrane region"/>
    <property type="match status" value="1"/>
</dbReference>
<gene>
    <name evidence="11" type="ORF">ACFSKQ_02085</name>
</gene>
<evidence type="ECO:0000259" key="9">
    <source>
        <dbReference type="PROSITE" id="PS50893"/>
    </source>
</evidence>
<dbReference type="EMBL" id="JBHUIJ010000002">
    <property type="protein sequence ID" value="MFD2236249.1"/>
    <property type="molecule type" value="Genomic_DNA"/>
</dbReference>
<dbReference type="Proteomes" id="UP001597371">
    <property type="component" value="Unassembled WGS sequence"/>
</dbReference>
<keyword evidence="4" id="KW-0547">Nucleotide-binding</keyword>
<feature type="domain" description="ABC transmembrane type-1" evidence="10">
    <location>
        <begin position="34"/>
        <end position="320"/>
    </location>
</feature>
<comment type="similarity">
    <text evidence="2">Belongs to the ABC transporter superfamily.</text>
</comment>
<keyword evidence="12" id="KW-1185">Reference proteome</keyword>
<dbReference type="Gene3D" id="3.40.50.300">
    <property type="entry name" value="P-loop containing nucleotide triphosphate hydrolases"/>
    <property type="match status" value="1"/>
</dbReference>
<sequence length="609" mass="66606">MSHHKRRRRSDALGRVLSFTFGNWRDEKLLVGSIAASITVATLADILVPITAGRLVDAIAAHPGDPAAGLAGALPALAAMAGLGVTFLLFRHLAWSLIVPMTLRIMDKVSREGFARVQRFSTDWHANAFSGSVVRQITRGMWSLDILHDVLLLALLPSAVVLVGTVALLGWTWPVMGLVMALGSGAYVAATVLLATRYVAPVARVANRLDTRMGGVLADALACNGVVKAFAAEEREEERFAGAVRRWRRMTRHAWMRGTLTGTLQNALLWTMRLAIAATALWLWVRGQASPGDVAYVLTTYFVVHGYLRDIGMHVNNLQRSVNEMEELVDLYGEEPGIADRPQAEPLSVERGEIRFEAVRFRYGRHETPLYDDLSVTIAGGQSVGLVGRSGSGKTTFVKLVQRFYDVTDGRITVDGRDISAVRLRDLRRQIAVVPQEPILFHRTLTENIAYGRPGASRAEVERAAELASASGFIDRLPRGYDTLVGERGVKLSGGERQRIALARAFLADAPILILDEATSSLDSESEALIQAAMERLMAGRTALVIAHRLSTVRDLDRILVFDRGRIVEDGSHAALIRRDGLYRRLSERQDGAFAAQAGGRIAREGASR</sequence>
<feature type="transmembrane region" description="Helical" evidence="8">
    <location>
        <begin position="70"/>
        <end position="90"/>
    </location>
</feature>
<evidence type="ECO:0000256" key="4">
    <source>
        <dbReference type="ARBA" id="ARBA00022741"/>
    </source>
</evidence>
<evidence type="ECO:0000256" key="7">
    <source>
        <dbReference type="ARBA" id="ARBA00023136"/>
    </source>
</evidence>
<feature type="transmembrane region" description="Helical" evidence="8">
    <location>
        <begin position="179"/>
        <end position="200"/>
    </location>
</feature>
<dbReference type="PROSITE" id="PS50893">
    <property type="entry name" value="ABC_TRANSPORTER_2"/>
    <property type="match status" value="1"/>
</dbReference>
<dbReference type="InterPro" id="IPR003593">
    <property type="entry name" value="AAA+_ATPase"/>
</dbReference>
<dbReference type="InterPro" id="IPR039421">
    <property type="entry name" value="Type_1_exporter"/>
</dbReference>
<evidence type="ECO:0000259" key="10">
    <source>
        <dbReference type="PROSITE" id="PS50929"/>
    </source>
</evidence>
<evidence type="ECO:0000256" key="5">
    <source>
        <dbReference type="ARBA" id="ARBA00022840"/>
    </source>
</evidence>
<comment type="caution">
    <text evidence="11">The sequence shown here is derived from an EMBL/GenBank/DDBJ whole genome shotgun (WGS) entry which is preliminary data.</text>
</comment>
<evidence type="ECO:0000313" key="12">
    <source>
        <dbReference type="Proteomes" id="UP001597371"/>
    </source>
</evidence>
<dbReference type="InterPro" id="IPR036640">
    <property type="entry name" value="ABC1_TM_sf"/>
</dbReference>
<dbReference type="PANTHER" id="PTHR24221">
    <property type="entry name" value="ATP-BINDING CASSETTE SUB-FAMILY B"/>
    <property type="match status" value="1"/>
</dbReference>
<comment type="subcellular location">
    <subcellularLocation>
        <location evidence="1">Cell membrane</location>
        <topology evidence="1">Multi-pass membrane protein</topology>
    </subcellularLocation>
</comment>
<dbReference type="PROSITE" id="PS00211">
    <property type="entry name" value="ABC_TRANSPORTER_1"/>
    <property type="match status" value="1"/>
</dbReference>
<dbReference type="PROSITE" id="PS50929">
    <property type="entry name" value="ABC_TM1F"/>
    <property type="match status" value="1"/>
</dbReference>
<dbReference type="Pfam" id="PF00005">
    <property type="entry name" value="ABC_tran"/>
    <property type="match status" value="1"/>
</dbReference>
<dbReference type="InterPro" id="IPR017871">
    <property type="entry name" value="ABC_transporter-like_CS"/>
</dbReference>
<dbReference type="InterPro" id="IPR011527">
    <property type="entry name" value="ABC1_TM_dom"/>
</dbReference>
<dbReference type="Pfam" id="PF00664">
    <property type="entry name" value="ABC_membrane"/>
    <property type="match status" value="1"/>
</dbReference>
<reference evidence="12" key="1">
    <citation type="journal article" date="2019" name="Int. J. Syst. Evol. Microbiol.">
        <title>The Global Catalogue of Microorganisms (GCM) 10K type strain sequencing project: providing services to taxonomists for standard genome sequencing and annotation.</title>
        <authorList>
            <consortium name="The Broad Institute Genomics Platform"/>
            <consortium name="The Broad Institute Genome Sequencing Center for Infectious Disease"/>
            <person name="Wu L."/>
            <person name="Ma J."/>
        </authorList>
    </citation>
    <scope>NUCLEOTIDE SEQUENCE [LARGE SCALE GENOMIC DNA]</scope>
    <source>
        <strain evidence="12">ZS-35-S2</strain>
    </source>
</reference>
<feature type="domain" description="ABC transporter" evidence="9">
    <location>
        <begin position="354"/>
        <end position="589"/>
    </location>
</feature>
<dbReference type="SMART" id="SM00382">
    <property type="entry name" value="AAA"/>
    <property type="match status" value="1"/>
</dbReference>
<dbReference type="RefSeq" id="WP_209735792.1">
    <property type="nucleotide sequence ID" value="NZ_CP072611.1"/>
</dbReference>
<dbReference type="PANTHER" id="PTHR24221:SF654">
    <property type="entry name" value="ATP-BINDING CASSETTE SUB-FAMILY B MEMBER 6"/>
    <property type="match status" value="1"/>
</dbReference>
<evidence type="ECO:0000256" key="6">
    <source>
        <dbReference type="ARBA" id="ARBA00022989"/>
    </source>
</evidence>
<organism evidence="11 12">
    <name type="scientific">Aureimonas populi</name>
    <dbReference type="NCBI Taxonomy" id="1701758"/>
    <lineage>
        <taxon>Bacteria</taxon>
        <taxon>Pseudomonadati</taxon>
        <taxon>Pseudomonadota</taxon>
        <taxon>Alphaproteobacteria</taxon>
        <taxon>Hyphomicrobiales</taxon>
        <taxon>Aurantimonadaceae</taxon>
        <taxon>Aureimonas</taxon>
    </lineage>
</organism>
<keyword evidence="5 11" id="KW-0067">ATP-binding</keyword>
<protein>
    <submittedName>
        <fullName evidence="11">ABC transporter ATP-binding protein</fullName>
    </submittedName>
</protein>
<keyword evidence="3 8" id="KW-0812">Transmembrane</keyword>
<feature type="transmembrane region" description="Helical" evidence="8">
    <location>
        <begin position="29"/>
        <end position="50"/>
    </location>
</feature>
<keyword evidence="6 8" id="KW-1133">Transmembrane helix</keyword>